<comment type="caution">
    <text evidence="1">The sequence shown here is derived from an EMBL/GenBank/DDBJ whole genome shotgun (WGS) entry which is preliminary data.</text>
</comment>
<evidence type="ECO:0008006" key="3">
    <source>
        <dbReference type="Google" id="ProtNLM"/>
    </source>
</evidence>
<evidence type="ECO:0000313" key="1">
    <source>
        <dbReference type="EMBL" id="SKC68252.1"/>
    </source>
</evidence>
<dbReference type="PANTHER" id="PTHR16155">
    <property type="entry name" value="DED DOMAIN-CONTAINING PROTEIN"/>
    <property type="match status" value="1"/>
</dbReference>
<dbReference type="SUPFAM" id="SSF56112">
    <property type="entry name" value="Protein kinase-like (PK-like)"/>
    <property type="match status" value="1"/>
</dbReference>
<organism evidence="1 2">
    <name type="scientific">Plantibacter cousiniae</name>
    <name type="common">nom. nud.</name>
    <dbReference type="NCBI Taxonomy" id="199709"/>
    <lineage>
        <taxon>Bacteria</taxon>
        <taxon>Bacillati</taxon>
        <taxon>Actinomycetota</taxon>
        <taxon>Actinomycetes</taxon>
        <taxon>Micrococcales</taxon>
        <taxon>Microbacteriaceae</taxon>
        <taxon>Plantibacter</taxon>
    </lineage>
</organism>
<dbReference type="PANTHER" id="PTHR16155:SF19">
    <property type="entry name" value="DED DOMAIN-CONTAINING PROTEIN"/>
    <property type="match status" value="1"/>
</dbReference>
<evidence type="ECO:0000313" key="2">
    <source>
        <dbReference type="Proteomes" id="UP000190827"/>
    </source>
</evidence>
<proteinExistence type="predicted"/>
<dbReference type="EMBL" id="FUZO01000002">
    <property type="protein sequence ID" value="SKC68252.1"/>
    <property type="molecule type" value="Genomic_DNA"/>
</dbReference>
<dbReference type="Proteomes" id="UP000190827">
    <property type="component" value="Unassembled WGS sequence"/>
</dbReference>
<accession>A0ABY1LNS1</accession>
<gene>
    <name evidence="1" type="ORF">SAMN06295973_2803</name>
</gene>
<protein>
    <recommendedName>
        <fullName evidence="3">Aminoglycoside phosphotransferase domain-containing protein</fullName>
    </recommendedName>
</protein>
<dbReference type="InterPro" id="IPR011009">
    <property type="entry name" value="Kinase-like_dom_sf"/>
</dbReference>
<keyword evidence="2" id="KW-1185">Reference proteome</keyword>
<name>A0ABY1LNS1_9MICO</name>
<reference evidence="1 2" key="1">
    <citation type="submission" date="2017-02" db="EMBL/GenBank/DDBJ databases">
        <authorList>
            <person name="Varghese N."/>
            <person name="Submissions S."/>
        </authorList>
    </citation>
    <scope>NUCLEOTIDE SEQUENCE [LARGE SCALE GENOMIC DNA]</scope>
    <source>
        <strain evidence="1 2">VKM Ac-1787</strain>
    </source>
</reference>
<sequence>MPSNEEPGHSVESWFAADTARKIQDWAAQQGCVIECERLLTTGRSGAIVGRVILHDGRSGDRRAILKVDDYIDVLPTPGLTPCAPFSKHLVPEIWPRLDVDQTWTASMQALAGGDLEVWHPLSSLSGTADSLRAIEVTVRSMLAEWNEDSHTATSSIRSLTGERALKRVTEGGALTSWISSQFDDQVTIAPRLRFSHDGSETEYVSPLWLLDAAGADEANIRYLQGRSHGDLHSDNILLPISRVPDPAQFALIDLAGAGVRSISDDPVNLLLSELERILATREHLLAPLAQWIDTNDDGPAPLDLASIVDIWKSIERIGAEYASARGFGAEWRVQFWCSIMGSALVLASRDRLTERLRVWFLLLASIAATKISAKREPNVPDAPVAQVGPPSSDTDRFGKSIARTVHEHCSHFDGTVATVAIISPSTLDVWSTVDAASVPWSVLIDFDALTTEPNRPHTLARAVGQNSQLVQPGQQLVFNSTRSLWLAADGLAAPGSHEAPERPLREWRLRHLPSLRKSLEQFASSQSLPMKVVIFGNPDDRVRAIVEEILDCAGERASLIIVVANATDALGAYDPLRLQADPSATVRALPKRDIDVINSNASPTIPGGGGAATRVPIPESQRAWFDEQYELLHSLAGVTAESVHGVGEDFYRGRTISWYELSVDADLPRLGSRNALVNAVTAKLEKRSTARHTFRHYPGAGGSTLVRRVAWDLRDQYPTIVVNQVLDGAGLLSRVQELARLSGRPVLAVVENTSETVTDWIFEQLRASSVPSLLLLSNRSAGLGERQDLSRELSSMSDDEIADFRRLFSALRMTNAHQVAAVKGLSGSAVPFLFALAAFQEDFVGLEQYVENFLPFIDEEMVAPLSMIALVHRYAGVTIQASAFAKLLGFPLDEPLRLSRRFGTTIEGLLLEERPGYWRTVHSLVAQAILKSTLRPKVGAASTRVDAWKLGLVPTALALIDAIASTAAGSLTDDMRTVLESTFIRRENRDLTRARYAELVSELSSESRGQIFEKLTTEFADEPHFWAHWGRWLSFDARDHPRARECFDEAIRLQDRDPLLWHMRGTAKRRELFDLLEARRTKGAGGQSEGEVLSSVATLAEDALSDFDRSWVIDDTSDFPLSASADLCLRVIEWGKKRSGDDSYAIFFRRPSSNIFGDLLDRAELAMDRAEELRADDNVSDDFARLNARLHGIYDDFASMISSWRNLIASADPTQRLQLRTRVARLYGERNGGWHVASTKDISSAMDLLNANLRDDPTDPRTARIWLRASRHHRTSVERATEVISNWVEFDKSRDALYHDFVITALAALSGGLASLDEVAEKLARMQAKTQYFGARRSIVDWYGTGDGFQALVHRAQVATWERRADDPPAILARVTGRVLSIRSNTSGILELQSGLQAFFTPAAAGFKSDEINVPVTSVVGFSFDGLQAWSVKRRL</sequence>